<dbReference type="AlphaFoldDB" id="A0A9Q0KZG4"/>
<evidence type="ECO:0000256" key="2">
    <source>
        <dbReference type="ARBA" id="ARBA00023015"/>
    </source>
</evidence>
<dbReference type="Pfam" id="PF04545">
    <property type="entry name" value="Sigma70_r4"/>
    <property type="match status" value="1"/>
</dbReference>
<dbReference type="PROSITE" id="PS00715">
    <property type="entry name" value="SIGMA70_1"/>
    <property type="match status" value="1"/>
</dbReference>
<dbReference type="InterPro" id="IPR036388">
    <property type="entry name" value="WH-like_DNA-bd_sf"/>
</dbReference>
<evidence type="ECO:0000259" key="7">
    <source>
        <dbReference type="PROSITE" id="PS00715"/>
    </source>
</evidence>
<dbReference type="CDD" id="cd06171">
    <property type="entry name" value="Sigma70_r4"/>
    <property type="match status" value="1"/>
</dbReference>
<dbReference type="Proteomes" id="UP001141806">
    <property type="component" value="Unassembled WGS sequence"/>
</dbReference>
<dbReference type="NCBIfam" id="TIGR02937">
    <property type="entry name" value="sigma70-ECF"/>
    <property type="match status" value="1"/>
</dbReference>
<dbReference type="InterPro" id="IPR007627">
    <property type="entry name" value="RNA_pol_sigma70_r2"/>
</dbReference>
<dbReference type="Pfam" id="PF04539">
    <property type="entry name" value="Sigma70_r3"/>
    <property type="match status" value="1"/>
</dbReference>
<dbReference type="Gene3D" id="1.20.120.1810">
    <property type="match status" value="1"/>
</dbReference>
<reference evidence="8" key="1">
    <citation type="journal article" date="2023" name="Plant J.">
        <title>The genome of the king protea, Protea cynaroides.</title>
        <authorList>
            <person name="Chang J."/>
            <person name="Duong T.A."/>
            <person name="Schoeman C."/>
            <person name="Ma X."/>
            <person name="Roodt D."/>
            <person name="Barker N."/>
            <person name="Li Z."/>
            <person name="Van de Peer Y."/>
            <person name="Mizrachi E."/>
        </authorList>
    </citation>
    <scope>NUCLEOTIDE SEQUENCE</scope>
    <source>
        <tissue evidence="8">Young leaves</tissue>
    </source>
</reference>
<sequence length="446" mass="50706">MATMCSCSNHSPTLPTISLRSVPPKLSLRTSQPPPQPLSSSFAKLGLNLVSDDSVTITDAAEGVAFANDAVQAARDAVSSESVLVEFPIDGHNGCQCEIDWLYELRDKRHALGTQKRKRRKRKKMSEFSDKASYGNMEPPSFRPSRSQFLTRREEAEFSSHLREGARLEAARRRIEERGEGEPSSSQWAQAVGMERRDLDRKLCRARESRERIILSYQRLISHIAISYQGKGLSLQDLIQEGSIGLLHGVERFDPEKGYKLSTYVYWWIKQAVIRAIANKSRIIRLPGRMSERVAKIAEANTLLSTRLRRLPSYDEIADMVNINVSSVKLICERSRSPISAERTLTNQGSLTLQEIVSGPEETRPEVMVSKQQMKQDLEKLLRTLDDREEYIVRLLFGLNGETPRSFEEIGRILNLSRERVRQINGNALSKLRQMSTIDDLRVYMK</sequence>
<dbReference type="InterPro" id="IPR013325">
    <property type="entry name" value="RNA_pol_sigma_r2"/>
</dbReference>
<feature type="compositionally biased region" description="Basic residues" evidence="6">
    <location>
        <begin position="113"/>
        <end position="124"/>
    </location>
</feature>
<protein>
    <recommendedName>
        <fullName evidence="7">RNA polymerase sigma-70 domain-containing protein</fullName>
    </recommendedName>
</protein>
<dbReference type="InterPro" id="IPR050239">
    <property type="entry name" value="Sigma-70_RNA_pol_init_factors"/>
</dbReference>
<evidence type="ECO:0000256" key="4">
    <source>
        <dbReference type="ARBA" id="ARBA00023125"/>
    </source>
</evidence>
<dbReference type="InterPro" id="IPR013324">
    <property type="entry name" value="RNA_pol_sigma_r3/r4-like"/>
</dbReference>
<accession>A0A9Q0KZG4</accession>
<dbReference type="InterPro" id="IPR007624">
    <property type="entry name" value="RNA_pol_sigma70_r3"/>
</dbReference>
<evidence type="ECO:0000313" key="9">
    <source>
        <dbReference type="Proteomes" id="UP001141806"/>
    </source>
</evidence>
<keyword evidence="2" id="KW-0805">Transcription regulation</keyword>
<evidence type="ECO:0000256" key="3">
    <source>
        <dbReference type="ARBA" id="ARBA00023082"/>
    </source>
</evidence>
<dbReference type="PANTHER" id="PTHR30603:SF47">
    <property type="entry name" value="RNA POLYMERASE SIGMA FACTOR SIGD, CHLOROPLASTIC"/>
    <property type="match status" value="1"/>
</dbReference>
<dbReference type="EMBL" id="JAMYWD010000002">
    <property type="protein sequence ID" value="KAJ4979475.1"/>
    <property type="molecule type" value="Genomic_DNA"/>
</dbReference>
<evidence type="ECO:0000256" key="1">
    <source>
        <dbReference type="ARBA" id="ARBA00007788"/>
    </source>
</evidence>
<evidence type="ECO:0000256" key="6">
    <source>
        <dbReference type="SAM" id="MobiDB-lite"/>
    </source>
</evidence>
<organism evidence="8 9">
    <name type="scientific">Protea cynaroides</name>
    <dbReference type="NCBI Taxonomy" id="273540"/>
    <lineage>
        <taxon>Eukaryota</taxon>
        <taxon>Viridiplantae</taxon>
        <taxon>Streptophyta</taxon>
        <taxon>Embryophyta</taxon>
        <taxon>Tracheophyta</taxon>
        <taxon>Spermatophyta</taxon>
        <taxon>Magnoliopsida</taxon>
        <taxon>Proteales</taxon>
        <taxon>Proteaceae</taxon>
        <taxon>Protea</taxon>
    </lineage>
</organism>
<name>A0A9Q0KZG4_9MAGN</name>
<keyword evidence="9" id="KW-1185">Reference proteome</keyword>
<keyword evidence="5" id="KW-0804">Transcription</keyword>
<dbReference type="Gene3D" id="1.10.10.10">
    <property type="entry name" value="Winged helix-like DNA-binding domain superfamily/Winged helix DNA-binding domain"/>
    <property type="match status" value="2"/>
</dbReference>
<dbReference type="Pfam" id="PF04542">
    <property type="entry name" value="Sigma70_r2"/>
    <property type="match status" value="1"/>
</dbReference>
<dbReference type="GO" id="GO:0006352">
    <property type="term" value="P:DNA-templated transcription initiation"/>
    <property type="evidence" value="ECO:0007669"/>
    <property type="project" value="InterPro"/>
</dbReference>
<dbReference type="OrthoDB" id="206108at2759"/>
<dbReference type="GO" id="GO:0016987">
    <property type="term" value="F:sigma factor activity"/>
    <property type="evidence" value="ECO:0007669"/>
    <property type="project" value="UniProtKB-KW"/>
</dbReference>
<keyword evidence="4" id="KW-0238">DNA-binding</keyword>
<dbReference type="SUPFAM" id="SSF88946">
    <property type="entry name" value="Sigma2 domain of RNA polymerase sigma factors"/>
    <property type="match status" value="1"/>
</dbReference>
<dbReference type="InterPro" id="IPR007630">
    <property type="entry name" value="RNA_pol_sigma70_r4"/>
</dbReference>
<dbReference type="PRINTS" id="PR00046">
    <property type="entry name" value="SIGMA70FCT"/>
</dbReference>
<proteinExistence type="inferred from homology"/>
<feature type="domain" description="RNA polymerase sigma-70" evidence="7">
    <location>
        <begin position="237"/>
        <end position="250"/>
    </location>
</feature>
<dbReference type="PANTHER" id="PTHR30603">
    <property type="entry name" value="RNA POLYMERASE SIGMA FACTOR RPO"/>
    <property type="match status" value="1"/>
</dbReference>
<comment type="caution">
    <text evidence="8">The sequence shown here is derived from an EMBL/GenBank/DDBJ whole genome shotgun (WGS) entry which is preliminary data.</text>
</comment>
<gene>
    <name evidence="8" type="ORF">NE237_010255</name>
</gene>
<evidence type="ECO:0000313" key="8">
    <source>
        <dbReference type="EMBL" id="KAJ4979475.1"/>
    </source>
</evidence>
<dbReference type="InterPro" id="IPR014284">
    <property type="entry name" value="RNA_pol_sigma-70_dom"/>
</dbReference>
<feature type="region of interest" description="Disordered" evidence="6">
    <location>
        <begin position="113"/>
        <end position="145"/>
    </location>
</feature>
<comment type="similarity">
    <text evidence="1">Belongs to the sigma-70 factor family.</text>
</comment>
<evidence type="ECO:0000256" key="5">
    <source>
        <dbReference type="ARBA" id="ARBA00023163"/>
    </source>
</evidence>
<dbReference type="GO" id="GO:0003677">
    <property type="term" value="F:DNA binding"/>
    <property type="evidence" value="ECO:0007669"/>
    <property type="project" value="UniProtKB-KW"/>
</dbReference>
<keyword evidence="3" id="KW-0731">Sigma factor</keyword>
<dbReference type="SUPFAM" id="SSF88659">
    <property type="entry name" value="Sigma3 and sigma4 domains of RNA polymerase sigma factors"/>
    <property type="match status" value="2"/>
</dbReference>
<dbReference type="InterPro" id="IPR000943">
    <property type="entry name" value="RNA_pol_sigma70"/>
</dbReference>